<keyword evidence="3" id="KW-0378">Hydrolase</keyword>
<reference evidence="6 7" key="1">
    <citation type="submission" date="2012-02" db="EMBL/GenBank/DDBJ databases">
        <title>Improved High-Quality Draft genome of Joostella marina DSM 19592.</title>
        <authorList>
            <consortium name="US DOE Joint Genome Institute (JGI-PGF)"/>
            <person name="Lucas S."/>
            <person name="Copeland A."/>
            <person name="Lapidus A."/>
            <person name="Bruce D."/>
            <person name="Goodwin L."/>
            <person name="Pitluck S."/>
            <person name="Peters L."/>
            <person name="Chertkov O."/>
            <person name="Ovchinnikova G."/>
            <person name="Kyrpides N."/>
            <person name="Mavromatis K."/>
            <person name="Detter J.C."/>
            <person name="Han C."/>
            <person name="Land M."/>
            <person name="Hauser L."/>
            <person name="Markowitz V."/>
            <person name="Cheng J.-F."/>
            <person name="Hugenholtz P."/>
            <person name="Woyke T."/>
            <person name="Wu D."/>
            <person name="Tindall B."/>
            <person name="Brambilla E."/>
            <person name="Klenk H.-P."/>
            <person name="Eisen J.A."/>
        </authorList>
    </citation>
    <scope>NUCLEOTIDE SEQUENCE [LARGE SCALE GENOMIC DNA]</scope>
    <source>
        <strain evidence="6 7">DSM 19592</strain>
    </source>
</reference>
<dbReference type="RefSeq" id="WP_008613449.1">
    <property type="nucleotide sequence ID" value="NZ_JH651379.1"/>
</dbReference>
<dbReference type="AlphaFoldDB" id="I3C7Z1"/>
<dbReference type="HOGENOM" id="CLU_097262_1_0_10"/>
<dbReference type="PROSITE" id="PS00903">
    <property type="entry name" value="CYT_DCMP_DEAMINASES_1"/>
    <property type="match status" value="1"/>
</dbReference>
<dbReference type="GO" id="GO:0042802">
    <property type="term" value="F:identical protein binding"/>
    <property type="evidence" value="ECO:0007669"/>
    <property type="project" value="UniProtKB-ARBA"/>
</dbReference>
<evidence type="ECO:0000256" key="4">
    <source>
        <dbReference type="ARBA" id="ARBA00022833"/>
    </source>
</evidence>
<dbReference type="GO" id="GO:0008270">
    <property type="term" value="F:zinc ion binding"/>
    <property type="evidence" value="ECO:0007669"/>
    <property type="project" value="InterPro"/>
</dbReference>
<evidence type="ECO:0000256" key="3">
    <source>
        <dbReference type="ARBA" id="ARBA00022801"/>
    </source>
</evidence>
<dbReference type="CDD" id="cd01283">
    <property type="entry name" value="cytidine_deaminase"/>
    <property type="match status" value="1"/>
</dbReference>
<dbReference type="GO" id="GO:0005829">
    <property type="term" value="C:cytosol"/>
    <property type="evidence" value="ECO:0007669"/>
    <property type="project" value="TreeGrafter"/>
</dbReference>
<dbReference type="Proteomes" id="UP000004690">
    <property type="component" value="Unassembled WGS sequence"/>
</dbReference>
<dbReference type="EMBL" id="JH651379">
    <property type="protein sequence ID" value="EIJ39734.1"/>
    <property type="molecule type" value="Genomic_DNA"/>
</dbReference>
<organism evidence="6 7">
    <name type="scientific">Galbibacter orientalis DSM 19592</name>
    <dbReference type="NCBI Taxonomy" id="926559"/>
    <lineage>
        <taxon>Bacteria</taxon>
        <taxon>Pseudomonadati</taxon>
        <taxon>Bacteroidota</taxon>
        <taxon>Flavobacteriia</taxon>
        <taxon>Flavobacteriales</taxon>
        <taxon>Flavobacteriaceae</taxon>
        <taxon>Galbibacter</taxon>
    </lineage>
</organism>
<dbReference type="OrthoDB" id="9795347at2"/>
<evidence type="ECO:0000259" key="5">
    <source>
        <dbReference type="PROSITE" id="PS51747"/>
    </source>
</evidence>
<dbReference type="STRING" id="926559.JoomaDRAFT_2769"/>
<dbReference type="PANTHER" id="PTHR11644">
    <property type="entry name" value="CYTIDINE DEAMINASE"/>
    <property type="match status" value="1"/>
</dbReference>
<dbReference type="Pfam" id="PF00383">
    <property type="entry name" value="dCMP_cyt_deam_1"/>
    <property type="match status" value="1"/>
</dbReference>
<dbReference type="GO" id="GO:0055086">
    <property type="term" value="P:nucleobase-containing small molecule metabolic process"/>
    <property type="evidence" value="ECO:0007669"/>
    <property type="project" value="UniProtKB-ARBA"/>
</dbReference>
<evidence type="ECO:0000256" key="2">
    <source>
        <dbReference type="ARBA" id="ARBA00022723"/>
    </source>
</evidence>
<dbReference type="GO" id="GO:0004126">
    <property type="term" value="F:cytidine deaminase activity"/>
    <property type="evidence" value="ECO:0007669"/>
    <property type="project" value="UniProtKB-ARBA"/>
</dbReference>
<dbReference type="PROSITE" id="PS51747">
    <property type="entry name" value="CYT_DCMP_DEAMINASES_2"/>
    <property type="match status" value="1"/>
</dbReference>
<dbReference type="GO" id="GO:0072527">
    <property type="term" value="P:pyrimidine-containing compound metabolic process"/>
    <property type="evidence" value="ECO:0007669"/>
    <property type="project" value="UniProtKB-ARBA"/>
</dbReference>
<dbReference type="PANTHER" id="PTHR11644:SF2">
    <property type="entry name" value="CYTIDINE DEAMINASE"/>
    <property type="match status" value="1"/>
</dbReference>
<name>I3C7Z1_9FLAO</name>
<keyword evidence="7" id="KW-1185">Reference proteome</keyword>
<protein>
    <submittedName>
        <fullName evidence="6">Cytidine deaminase</fullName>
    </submittedName>
</protein>
<dbReference type="Gene3D" id="3.40.140.10">
    <property type="entry name" value="Cytidine Deaminase, domain 2"/>
    <property type="match status" value="1"/>
</dbReference>
<keyword evidence="2" id="KW-0479">Metal-binding</keyword>
<dbReference type="eggNOG" id="COG0295">
    <property type="taxonomic scope" value="Bacteria"/>
</dbReference>
<gene>
    <name evidence="6" type="ORF">JoomaDRAFT_2769</name>
</gene>
<dbReference type="NCBIfam" id="NF004064">
    <property type="entry name" value="PRK05578.1"/>
    <property type="match status" value="1"/>
</dbReference>
<dbReference type="SUPFAM" id="SSF53927">
    <property type="entry name" value="Cytidine deaminase-like"/>
    <property type="match status" value="1"/>
</dbReference>
<dbReference type="InterPro" id="IPR050202">
    <property type="entry name" value="Cyt/Deoxycyt_deaminase"/>
</dbReference>
<evidence type="ECO:0000256" key="1">
    <source>
        <dbReference type="ARBA" id="ARBA00006576"/>
    </source>
</evidence>
<accession>I3C7Z1</accession>
<dbReference type="InterPro" id="IPR002125">
    <property type="entry name" value="CMP_dCMP_dom"/>
</dbReference>
<keyword evidence="4" id="KW-0862">Zinc</keyword>
<evidence type="ECO:0000313" key="7">
    <source>
        <dbReference type="Proteomes" id="UP000004690"/>
    </source>
</evidence>
<feature type="domain" description="CMP/dCMP-type deaminase" evidence="5">
    <location>
        <begin position="21"/>
        <end position="158"/>
    </location>
</feature>
<sequence length="163" mass="17817">MKKLEITTTLTVFDSLDELPTEVRELMVKAVNVRKNAYAPYSKFRVGAALVLENDEVVVGNNQENAVFPSGLCAERVAIYQAGALYPNISIKMMAISASSDAFNVLTPTPPCGACRQSMFEYEENQKAPIALYFMGETGKVVKADSIKDLLPLTFGKATLNNI</sequence>
<proteinExistence type="inferred from homology"/>
<dbReference type="InterPro" id="IPR016193">
    <property type="entry name" value="Cytidine_deaminase-like"/>
</dbReference>
<evidence type="ECO:0000313" key="6">
    <source>
        <dbReference type="EMBL" id="EIJ39734.1"/>
    </source>
</evidence>
<comment type="similarity">
    <text evidence="1">Belongs to the cytidine and deoxycytidylate deaminase family.</text>
</comment>
<dbReference type="InterPro" id="IPR016192">
    <property type="entry name" value="APOBEC/CMP_deaminase_Zn-bd"/>
</dbReference>